<comment type="caution">
    <text evidence="1">The sequence shown here is derived from an EMBL/GenBank/DDBJ whole genome shotgun (WGS) entry which is preliminary data.</text>
</comment>
<proteinExistence type="predicted"/>
<evidence type="ECO:0000313" key="1">
    <source>
        <dbReference type="EMBL" id="EEG57179.1"/>
    </source>
</evidence>
<dbReference type="Proteomes" id="UP000004756">
    <property type="component" value="Unassembled WGS sequence"/>
</dbReference>
<sequence>MRNYSLIYSRTARRQNERYDGSGRSRKYQYFQGNSFREVRSGTIKKDFPRPLLPRNGQVSLVI</sequence>
<accession>C0CUH9</accession>
<protein>
    <submittedName>
        <fullName evidence="1">Uncharacterized protein</fullName>
    </submittedName>
</protein>
<keyword evidence="2" id="KW-1185">Reference proteome</keyword>
<dbReference type="EMBL" id="ACCJ01000030">
    <property type="protein sequence ID" value="EEG57179.1"/>
    <property type="molecule type" value="Genomic_DNA"/>
</dbReference>
<reference evidence="1 2" key="1">
    <citation type="submission" date="2009-02" db="EMBL/GenBank/DDBJ databases">
        <title>Draft genome sequence of Clostridium asparagiforme (DSM 15981).</title>
        <authorList>
            <person name="Sudarsanam P."/>
            <person name="Ley R."/>
            <person name="Guruge J."/>
            <person name="Turnbaugh P.J."/>
            <person name="Mahowald M."/>
            <person name="Liep D."/>
            <person name="Gordon J."/>
        </authorList>
    </citation>
    <scope>NUCLEOTIDE SEQUENCE [LARGE SCALE GENOMIC DNA]</scope>
    <source>
        <strain evidence="1 2">DSM 15981</strain>
    </source>
</reference>
<name>C0CUH9_9FIRM</name>
<organism evidence="1 2">
    <name type="scientific">[Clostridium] asparagiforme DSM 15981</name>
    <dbReference type="NCBI Taxonomy" id="518636"/>
    <lineage>
        <taxon>Bacteria</taxon>
        <taxon>Bacillati</taxon>
        <taxon>Bacillota</taxon>
        <taxon>Clostridia</taxon>
        <taxon>Lachnospirales</taxon>
        <taxon>Lachnospiraceae</taxon>
        <taxon>Enterocloster</taxon>
    </lineage>
</organism>
<dbReference type="AlphaFoldDB" id="C0CUH9"/>
<evidence type="ECO:0000313" key="2">
    <source>
        <dbReference type="Proteomes" id="UP000004756"/>
    </source>
</evidence>
<dbReference type="HOGENOM" id="CLU_2877726_0_0_9"/>
<gene>
    <name evidence="1" type="ORF">CLOSTASPAR_00671</name>
</gene>